<keyword evidence="2 8" id="KW-0813">Transport</keyword>
<comment type="similarity">
    <text evidence="8">Belongs to the binding-protein-dependent transport system permease family.</text>
</comment>
<comment type="subcellular location">
    <subcellularLocation>
        <location evidence="1">Cell inner membrane</location>
        <topology evidence="1">Multi-pass membrane protein</topology>
    </subcellularLocation>
    <subcellularLocation>
        <location evidence="8">Cell membrane</location>
        <topology evidence="8">Multi-pass membrane protein</topology>
    </subcellularLocation>
</comment>
<evidence type="ECO:0000256" key="5">
    <source>
        <dbReference type="ARBA" id="ARBA00022692"/>
    </source>
</evidence>
<dbReference type="InterPro" id="IPR035906">
    <property type="entry name" value="MetI-like_sf"/>
</dbReference>
<protein>
    <submittedName>
        <fullName evidence="10">2-aminoethylphosphonate transport system permease protein PhnV</fullName>
    </submittedName>
</protein>
<dbReference type="OrthoDB" id="9808619at2"/>
<keyword evidence="3" id="KW-1003">Cell membrane</keyword>
<evidence type="ECO:0000256" key="7">
    <source>
        <dbReference type="ARBA" id="ARBA00023136"/>
    </source>
</evidence>
<name>A0A3G6J9A1_9CORY</name>
<sequence length="588" mass="63868">MAITRAQKQRRSIGAMLRSPLNLVVLAILSWFILAFLIVPTFTLLQQTFFPDGQFTTRVVGRIAASDKAVASLKHSFMLAIILSVTVNLTGIFIVLVTRYFDIKGAKILWAGYATSLIYGGVTLVAGYKTIYGSNGYITKLLSNIYPGLDPNWFSGMFAVVFVMTFATTGNHMLFLSSSIAKLDYQTVEASRLMGASAWTTLIRVVLPTLKPMIFAITTLTFLGGLNALMAPLILGGENFQTVAPMILTFAGSPQSRDLAAGLAVVLGIATLLLVMLLNRLERKGQYFSVSKVPSAIQKQKITNPVANVLVHIAAYALFVIYMIPPVMIVIFSFTRAQAIQTASIHLSDFTLENYAYALTNPAGYKPLLVSLVYSTLASVTVVVMITLAARIVHKYHNVITVVLEYLLHIPWVLPSILIALGMVLAYSKPSPLVGGIILTGTSLLLLFGYIAERIPFTFRLMKASFSGISSSLEEAASMLGASNSYTTRKVLLPLVLPTGLAVGALSFNSLLTEFDMSVFVSHPLLQPLGPFIKQATQGEVQRDTTALVFVYTVLLMIVASITIWAVYGDHTKLKSRIAALRGGGRKL</sequence>
<keyword evidence="6 8" id="KW-1133">Transmembrane helix</keyword>
<feature type="transmembrane region" description="Helical" evidence="8">
    <location>
        <begin position="309"/>
        <end position="334"/>
    </location>
</feature>
<dbReference type="RefSeq" id="WP_123930405.1">
    <property type="nucleotide sequence ID" value="NZ_CP033896.1"/>
</dbReference>
<evidence type="ECO:0000313" key="11">
    <source>
        <dbReference type="Proteomes" id="UP000269019"/>
    </source>
</evidence>
<feature type="transmembrane region" description="Helical" evidence="8">
    <location>
        <begin position="21"/>
        <end position="45"/>
    </location>
</feature>
<gene>
    <name evidence="10" type="primary">phnV</name>
    <name evidence="10" type="ORF">CCHOA_11670</name>
</gene>
<keyword evidence="7 8" id="KW-0472">Membrane</keyword>
<proteinExistence type="inferred from homology"/>
<evidence type="ECO:0000313" key="10">
    <source>
        <dbReference type="EMBL" id="AZA14705.1"/>
    </source>
</evidence>
<feature type="transmembrane region" description="Helical" evidence="8">
    <location>
        <begin position="547"/>
        <end position="568"/>
    </location>
</feature>
<reference evidence="10 11" key="1">
    <citation type="submission" date="2018-11" db="EMBL/GenBank/DDBJ databases">
        <authorList>
            <person name="Kleinhagauer T."/>
            <person name="Glaeser S.P."/>
            <person name="Spergser J."/>
            <person name="Ruckert C."/>
            <person name="Kaempfer P."/>
            <person name="Busse H.-J."/>
        </authorList>
    </citation>
    <scope>NUCLEOTIDE SEQUENCE [LARGE SCALE GENOMIC DNA]</scope>
    <source>
        <strain evidence="10 11">200CH</strain>
    </source>
</reference>
<keyword evidence="5 8" id="KW-0812">Transmembrane</keyword>
<dbReference type="KEGG" id="ccho:CCHOA_11670"/>
<dbReference type="Proteomes" id="UP000269019">
    <property type="component" value="Chromosome"/>
</dbReference>
<feature type="transmembrane region" description="Helical" evidence="8">
    <location>
        <begin position="491"/>
        <end position="512"/>
    </location>
</feature>
<dbReference type="Gene3D" id="1.10.3720.10">
    <property type="entry name" value="MetI-like"/>
    <property type="match status" value="2"/>
</dbReference>
<evidence type="ECO:0000256" key="8">
    <source>
        <dbReference type="RuleBase" id="RU363032"/>
    </source>
</evidence>
<evidence type="ECO:0000259" key="9">
    <source>
        <dbReference type="PROSITE" id="PS50928"/>
    </source>
</evidence>
<feature type="transmembrane region" description="Helical" evidence="8">
    <location>
        <begin position="433"/>
        <end position="452"/>
    </location>
</feature>
<dbReference type="PANTHER" id="PTHR43357">
    <property type="entry name" value="INNER MEMBRANE ABC TRANSPORTER PERMEASE PROTEIN YDCV"/>
    <property type="match status" value="1"/>
</dbReference>
<feature type="domain" description="ABC transmembrane type-1" evidence="9">
    <location>
        <begin position="73"/>
        <end position="278"/>
    </location>
</feature>
<feature type="domain" description="ABC transmembrane type-1" evidence="9">
    <location>
        <begin position="368"/>
        <end position="563"/>
    </location>
</feature>
<dbReference type="PANTHER" id="PTHR43357:SF4">
    <property type="entry name" value="INNER MEMBRANE ABC TRANSPORTER PERMEASE PROTEIN YDCV"/>
    <property type="match status" value="1"/>
</dbReference>
<accession>A0A3G6J9A1</accession>
<evidence type="ECO:0000256" key="3">
    <source>
        <dbReference type="ARBA" id="ARBA00022475"/>
    </source>
</evidence>
<dbReference type="SUPFAM" id="SSF161098">
    <property type="entry name" value="MetI-like"/>
    <property type="match status" value="2"/>
</dbReference>
<feature type="transmembrane region" description="Helical" evidence="8">
    <location>
        <begin position="77"/>
        <end position="97"/>
    </location>
</feature>
<keyword evidence="11" id="KW-1185">Reference proteome</keyword>
<evidence type="ECO:0000256" key="2">
    <source>
        <dbReference type="ARBA" id="ARBA00022448"/>
    </source>
</evidence>
<dbReference type="GO" id="GO:0005886">
    <property type="term" value="C:plasma membrane"/>
    <property type="evidence" value="ECO:0007669"/>
    <property type="project" value="UniProtKB-SubCell"/>
</dbReference>
<feature type="transmembrane region" description="Helical" evidence="8">
    <location>
        <begin position="152"/>
        <end position="176"/>
    </location>
</feature>
<feature type="transmembrane region" description="Helical" evidence="8">
    <location>
        <begin position="109"/>
        <end position="132"/>
    </location>
</feature>
<dbReference type="Pfam" id="PF00528">
    <property type="entry name" value="BPD_transp_1"/>
    <property type="match status" value="2"/>
</dbReference>
<feature type="transmembrane region" description="Helical" evidence="8">
    <location>
        <begin position="372"/>
        <end position="394"/>
    </location>
</feature>
<feature type="transmembrane region" description="Helical" evidence="8">
    <location>
        <begin position="213"/>
        <end position="235"/>
    </location>
</feature>
<dbReference type="AlphaFoldDB" id="A0A3G6J9A1"/>
<dbReference type="CDD" id="cd06261">
    <property type="entry name" value="TM_PBP2"/>
    <property type="match status" value="2"/>
</dbReference>
<keyword evidence="4" id="KW-0997">Cell inner membrane</keyword>
<evidence type="ECO:0000256" key="1">
    <source>
        <dbReference type="ARBA" id="ARBA00004429"/>
    </source>
</evidence>
<feature type="transmembrane region" description="Helical" evidence="8">
    <location>
        <begin position="406"/>
        <end position="427"/>
    </location>
</feature>
<feature type="transmembrane region" description="Helical" evidence="8">
    <location>
        <begin position="259"/>
        <end position="278"/>
    </location>
</feature>
<dbReference type="EMBL" id="CP033896">
    <property type="protein sequence ID" value="AZA14705.1"/>
    <property type="molecule type" value="Genomic_DNA"/>
</dbReference>
<evidence type="ECO:0000256" key="6">
    <source>
        <dbReference type="ARBA" id="ARBA00022989"/>
    </source>
</evidence>
<dbReference type="GO" id="GO:0055085">
    <property type="term" value="P:transmembrane transport"/>
    <property type="evidence" value="ECO:0007669"/>
    <property type="project" value="InterPro"/>
</dbReference>
<evidence type="ECO:0000256" key="4">
    <source>
        <dbReference type="ARBA" id="ARBA00022519"/>
    </source>
</evidence>
<dbReference type="PROSITE" id="PS50928">
    <property type="entry name" value="ABC_TM1"/>
    <property type="match status" value="2"/>
</dbReference>
<dbReference type="InterPro" id="IPR000515">
    <property type="entry name" value="MetI-like"/>
</dbReference>
<organism evidence="10 11">
    <name type="scientific">Corynebacterium choanae</name>
    <dbReference type="NCBI Taxonomy" id="1862358"/>
    <lineage>
        <taxon>Bacteria</taxon>
        <taxon>Bacillati</taxon>
        <taxon>Actinomycetota</taxon>
        <taxon>Actinomycetes</taxon>
        <taxon>Mycobacteriales</taxon>
        <taxon>Corynebacteriaceae</taxon>
        <taxon>Corynebacterium</taxon>
    </lineage>
</organism>